<gene>
    <name evidence="1" type="ORF">LSALG_LOCUS27850</name>
</gene>
<name>A0AA35Z9R4_LACSI</name>
<evidence type="ECO:0000313" key="2">
    <source>
        <dbReference type="Proteomes" id="UP001177003"/>
    </source>
</evidence>
<dbReference type="AlphaFoldDB" id="A0AA35Z9R4"/>
<organism evidence="1 2">
    <name type="scientific">Lactuca saligna</name>
    <name type="common">Willowleaf lettuce</name>
    <dbReference type="NCBI Taxonomy" id="75948"/>
    <lineage>
        <taxon>Eukaryota</taxon>
        <taxon>Viridiplantae</taxon>
        <taxon>Streptophyta</taxon>
        <taxon>Embryophyta</taxon>
        <taxon>Tracheophyta</taxon>
        <taxon>Spermatophyta</taxon>
        <taxon>Magnoliopsida</taxon>
        <taxon>eudicotyledons</taxon>
        <taxon>Gunneridae</taxon>
        <taxon>Pentapetalae</taxon>
        <taxon>asterids</taxon>
        <taxon>campanulids</taxon>
        <taxon>Asterales</taxon>
        <taxon>Asteraceae</taxon>
        <taxon>Cichorioideae</taxon>
        <taxon>Cichorieae</taxon>
        <taxon>Lactucinae</taxon>
        <taxon>Lactuca</taxon>
    </lineage>
</organism>
<proteinExistence type="predicted"/>
<dbReference type="EMBL" id="OX465081">
    <property type="protein sequence ID" value="CAI9288561.1"/>
    <property type="molecule type" value="Genomic_DNA"/>
</dbReference>
<sequence length="134" mass="15742">MKLFTIYIYRKTKVLFVWVQCVCFHWYILRSSRCFECGGYLKQRSTESDHQHIMTTESLLLKILRDLKHAFWPFQLDQSFQDDVSIGRSLVDSRSGCGGPDTSGERHLDEDQQINLNDWTQMRNSSINNSTGVW</sequence>
<accession>A0AA35Z9R4</accession>
<protein>
    <submittedName>
        <fullName evidence="1">Uncharacterized protein</fullName>
    </submittedName>
</protein>
<keyword evidence="2" id="KW-1185">Reference proteome</keyword>
<dbReference type="Proteomes" id="UP001177003">
    <property type="component" value="Chromosome 5"/>
</dbReference>
<reference evidence="1" key="1">
    <citation type="submission" date="2023-04" db="EMBL/GenBank/DDBJ databases">
        <authorList>
            <person name="Vijverberg K."/>
            <person name="Xiong W."/>
            <person name="Schranz E."/>
        </authorList>
    </citation>
    <scope>NUCLEOTIDE SEQUENCE</scope>
</reference>
<evidence type="ECO:0000313" key="1">
    <source>
        <dbReference type="EMBL" id="CAI9288561.1"/>
    </source>
</evidence>